<dbReference type="HOGENOM" id="CLU_591769_0_0_6"/>
<organism evidence="1 2">
    <name type="scientific">Photorhabdus laumondii subsp. laumondii (strain DSM 15139 / CIP 105565 / TT01)</name>
    <name type="common">Photorhabdus luminescens subsp. laumondii</name>
    <dbReference type="NCBI Taxonomy" id="243265"/>
    <lineage>
        <taxon>Bacteria</taxon>
        <taxon>Pseudomonadati</taxon>
        <taxon>Pseudomonadota</taxon>
        <taxon>Gammaproteobacteria</taxon>
        <taxon>Enterobacterales</taxon>
        <taxon>Morganellaceae</taxon>
        <taxon>Photorhabdus</taxon>
    </lineage>
</organism>
<accession>Q7MAY2</accession>
<dbReference type="KEGG" id="plu:plu4496"/>
<name>Q7MAY2_PHOLL</name>
<dbReference type="Proteomes" id="UP000002514">
    <property type="component" value="Chromosome"/>
</dbReference>
<dbReference type="InterPro" id="IPR036291">
    <property type="entry name" value="NAD(P)-bd_dom_sf"/>
</dbReference>
<dbReference type="EMBL" id="BX571874">
    <property type="protein sequence ID" value="CAE16868.1"/>
    <property type="molecule type" value="Genomic_DNA"/>
</dbReference>
<proteinExistence type="predicted"/>
<dbReference type="SUPFAM" id="SSF51735">
    <property type="entry name" value="NAD(P)-binding Rossmann-fold domains"/>
    <property type="match status" value="1"/>
</dbReference>
<protein>
    <submittedName>
        <fullName evidence="1">Photorhabdus luminescens subsp. laumondii TTO1 complete genome segment 16/17</fullName>
    </submittedName>
</protein>
<keyword evidence="2" id="KW-1185">Reference proteome</keyword>
<evidence type="ECO:0000313" key="1">
    <source>
        <dbReference type="EMBL" id="CAE16868.1"/>
    </source>
</evidence>
<dbReference type="InterPro" id="IPR036188">
    <property type="entry name" value="FAD/NAD-bd_sf"/>
</dbReference>
<evidence type="ECO:0000313" key="2">
    <source>
        <dbReference type="Proteomes" id="UP000002514"/>
    </source>
</evidence>
<gene>
    <name evidence="1" type="ordered locus">plu4496</name>
</gene>
<dbReference type="SUPFAM" id="SSF51905">
    <property type="entry name" value="FAD/NAD(P)-binding domain"/>
    <property type="match status" value="1"/>
</dbReference>
<dbReference type="AlphaFoldDB" id="Q7MAY2"/>
<sequence length="506" mass="58932">MVGYQLHRSRHEHHTMDLVIKNRPAYHTSSMRNSNGPLWNKWVYMNNKYETVIVLGAGPIGLFSAFKILENNFAENVLILDKRFISAYTFKGWAERSMVVQFHRKLFSLSYLPKIVKKCPYGVLKEDYEDNRKKYSDLDHMSIKNIQSTILENMEKFYKNRFFMVGLKDMSFDKDIVSISIFTEHFDDNSILKNLNPELIVDATGYHSILMNKTIGIQFESEHEYGSALKMTWPEHEMSHVENKKTEFHDCHENTIFFSEGNSSVAEFSYPSDKFSEFFEECGYSINHRSTKLPFLKFDTTPFSIKLPPFLEKITSLKKDHFLYKRAVDLFNMIRRNKLSGINGLEFINHLQGFNWSEADSLALVVRRIINKRVTIENTYANLEENFLDLMKIRVIFIPSRAERWLSTNKVTTKINLIFSNDNNSLHNQISSVTACAVGDSLASTDFRHGLGINRGFHTATRLFQDKTDPELVRLELIQNSYSMLDVINDNSIFSRAISCRDWLIL</sequence>
<reference evidence="2" key="1">
    <citation type="journal article" date="2003" name="Nat. Biotechnol.">
        <title>The genome sequence of the entomopathogenic bacterium Photorhabdus luminescens.</title>
        <authorList>
            <person name="Duchaud E."/>
            <person name="Rusniok C."/>
            <person name="Frangeul L."/>
            <person name="Buchrieser C."/>
            <person name="Givaudan A."/>
            <person name="Taourit S."/>
            <person name="Bocs S."/>
            <person name="Boursaux-Eude C."/>
            <person name="Chandler M."/>
            <person name="Charles J.-F."/>
            <person name="Dassa E."/>
            <person name="Derose R."/>
            <person name="Derzelle S."/>
            <person name="Freyssinet G."/>
            <person name="Gaudriault S."/>
            <person name="Medigue C."/>
            <person name="Lanois A."/>
            <person name="Powell K."/>
            <person name="Siguier P."/>
            <person name="Vincent R."/>
            <person name="Wingate V."/>
            <person name="Zouine M."/>
            <person name="Glaser P."/>
            <person name="Boemare N."/>
            <person name="Danchin A."/>
            <person name="Kunst F."/>
        </authorList>
    </citation>
    <scope>NUCLEOTIDE SEQUENCE [LARGE SCALE GENOMIC DNA]</scope>
    <source>
        <strain evidence="2">DSM 15139 / CIP 105565 / TT01</strain>
    </source>
</reference>